<keyword evidence="2" id="KW-1185">Reference proteome</keyword>
<accession>A0ABW2CS26</accession>
<evidence type="ECO:0000313" key="1">
    <source>
        <dbReference type="EMBL" id="MFC6883431.1"/>
    </source>
</evidence>
<sequence length="183" mass="20635">METVDITLWLNTARPDGDAPDFTHRSHHPMRRTFRIVHEIDPFVRRDLEDVAYSFADHLADAVTEPDETPYEQYAAAYRDLGHRAPDVGDIVEIDEHTDGDTYAYVLVRDGDGFGVKELVGTGWRITSNAPDYNRYETVKAVRALVKDHYRDDPSAAIVAIARTYGLTPEQLRATAETLKATS</sequence>
<dbReference type="RefSeq" id="WP_378050282.1">
    <property type="nucleotide sequence ID" value="NZ_JBHSXE010000002.1"/>
</dbReference>
<evidence type="ECO:0000313" key="2">
    <source>
        <dbReference type="Proteomes" id="UP001596380"/>
    </source>
</evidence>
<dbReference type="EMBL" id="JBHSXS010000019">
    <property type="protein sequence ID" value="MFC6883431.1"/>
    <property type="molecule type" value="Genomic_DNA"/>
</dbReference>
<gene>
    <name evidence="1" type="ORF">ACFQKB_26980</name>
</gene>
<name>A0ABW2CS26_9ACTN</name>
<organism evidence="1 2">
    <name type="scientific">Actinomadura yumaensis</name>
    <dbReference type="NCBI Taxonomy" id="111807"/>
    <lineage>
        <taxon>Bacteria</taxon>
        <taxon>Bacillati</taxon>
        <taxon>Actinomycetota</taxon>
        <taxon>Actinomycetes</taxon>
        <taxon>Streptosporangiales</taxon>
        <taxon>Thermomonosporaceae</taxon>
        <taxon>Actinomadura</taxon>
    </lineage>
</organism>
<comment type="caution">
    <text evidence="1">The sequence shown here is derived from an EMBL/GenBank/DDBJ whole genome shotgun (WGS) entry which is preliminary data.</text>
</comment>
<proteinExistence type="predicted"/>
<protein>
    <submittedName>
        <fullName evidence="1">Uncharacterized protein</fullName>
    </submittedName>
</protein>
<dbReference type="Proteomes" id="UP001596380">
    <property type="component" value="Unassembled WGS sequence"/>
</dbReference>
<reference evidence="2" key="1">
    <citation type="journal article" date="2019" name="Int. J. Syst. Evol. Microbiol.">
        <title>The Global Catalogue of Microorganisms (GCM) 10K type strain sequencing project: providing services to taxonomists for standard genome sequencing and annotation.</title>
        <authorList>
            <consortium name="The Broad Institute Genomics Platform"/>
            <consortium name="The Broad Institute Genome Sequencing Center for Infectious Disease"/>
            <person name="Wu L."/>
            <person name="Ma J."/>
        </authorList>
    </citation>
    <scope>NUCLEOTIDE SEQUENCE [LARGE SCALE GENOMIC DNA]</scope>
    <source>
        <strain evidence="2">JCM 3369</strain>
    </source>
</reference>